<accession>A0A8S4BQ83</accession>
<dbReference type="AlphaFoldDB" id="A0A8S4BQ83"/>
<dbReference type="OrthoDB" id="6099906at2759"/>
<comment type="caution">
    <text evidence="2">The sequence shown here is derived from an EMBL/GenBank/DDBJ whole genome shotgun (WGS) entry which is preliminary data.</text>
</comment>
<proteinExistence type="predicted"/>
<evidence type="ECO:0000313" key="5">
    <source>
        <dbReference type="Proteomes" id="UP000677803"/>
    </source>
</evidence>
<evidence type="ECO:0000313" key="4">
    <source>
        <dbReference type="EMBL" id="CAG5995636.1"/>
    </source>
</evidence>
<sequence>ALNFHGRLKFLHGQNRVSEDGSLPSILEIRSRTLLFQTKHKMDFTPIGIDSR</sequence>
<keyword evidence="5" id="KW-1185">Reference proteome</keyword>
<dbReference type="EMBL" id="CAJRST010036912">
    <property type="protein sequence ID" value="CAG5995452.1"/>
    <property type="molecule type" value="Genomic_DNA"/>
</dbReference>
<name>A0A8S4BQ83_9TELE</name>
<reference evidence="2" key="1">
    <citation type="submission" date="2021-05" db="EMBL/GenBank/DDBJ databases">
        <authorList>
            <person name="Tigano A."/>
        </authorList>
    </citation>
    <scope>NUCLEOTIDE SEQUENCE</scope>
</reference>
<organism evidence="2 5">
    <name type="scientific">Menidia menidia</name>
    <name type="common">Atlantic silverside</name>
    <dbReference type="NCBI Taxonomy" id="238744"/>
    <lineage>
        <taxon>Eukaryota</taxon>
        <taxon>Metazoa</taxon>
        <taxon>Chordata</taxon>
        <taxon>Craniata</taxon>
        <taxon>Vertebrata</taxon>
        <taxon>Euteleostomi</taxon>
        <taxon>Actinopterygii</taxon>
        <taxon>Neopterygii</taxon>
        <taxon>Teleostei</taxon>
        <taxon>Neoteleostei</taxon>
        <taxon>Acanthomorphata</taxon>
        <taxon>Ovalentaria</taxon>
        <taxon>Atherinomorphae</taxon>
        <taxon>Atheriniformes</taxon>
        <taxon>Atherinopsidae</taxon>
        <taxon>Menidiinae</taxon>
        <taxon>Menidia</taxon>
    </lineage>
</organism>
<dbReference type="EMBL" id="CAJRST010036945">
    <property type="protein sequence ID" value="CAG5995636.1"/>
    <property type="molecule type" value="Genomic_DNA"/>
</dbReference>
<dbReference type="EMBL" id="CAJRST010036934">
    <property type="protein sequence ID" value="CAG5995596.1"/>
    <property type="molecule type" value="Genomic_DNA"/>
</dbReference>
<protein>
    <submittedName>
        <fullName evidence="2">(Atlantic silverside) hypothetical protein</fullName>
    </submittedName>
</protein>
<evidence type="ECO:0000313" key="1">
    <source>
        <dbReference type="EMBL" id="CAG5995452.1"/>
    </source>
</evidence>
<gene>
    <name evidence="1" type="ORF">MMEN_LOCUS17923</name>
    <name evidence="2" type="ORF">MMEN_LOCUS17927</name>
    <name evidence="3" type="ORF">MMEN_LOCUS17930</name>
    <name evidence="4" type="ORF">MMEN_LOCUS17934</name>
</gene>
<feature type="non-terminal residue" evidence="2">
    <location>
        <position position="1"/>
    </location>
</feature>
<evidence type="ECO:0000313" key="2">
    <source>
        <dbReference type="EMBL" id="CAG5995495.1"/>
    </source>
</evidence>
<evidence type="ECO:0000313" key="3">
    <source>
        <dbReference type="EMBL" id="CAG5995596.1"/>
    </source>
</evidence>
<dbReference type="EMBL" id="CAJRST010036923">
    <property type="protein sequence ID" value="CAG5995495.1"/>
    <property type="molecule type" value="Genomic_DNA"/>
</dbReference>
<dbReference type="Proteomes" id="UP000677803">
    <property type="component" value="Unassembled WGS sequence"/>
</dbReference>